<reference evidence="2" key="1">
    <citation type="journal article" date="2007" name="Nature">
        <title>The grapevine genome sequence suggests ancestral hexaploidization in major angiosperm phyla.</title>
        <authorList>
            <consortium name="The French-Italian Public Consortium for Grapevine Genome Characterization."/>
            <person name="Jaillon O."/>
            <person name="Aury J.-M."/>
            <person name="Noel B."/>
            <person name="Policriti A."/>
            <person name="Clepet C."/>
            <person name="Casagrande A."/>
            <person name="Choisne N."/>
            <person name="Aubourg S."/>
            <person name="Vitulo N."/>
            <person name="Jubin C."/>
            <person name="Vezzi A."/>
            <person name="Legeai F."/>
            <person name="Hugueney P."/>
            <person name="Dasilva C."/>
            <person name="Horner D."/>
            <person name="Mica E."/>
            <person name="Jublot D."/>
            <person name="Poulain J."/>
            <person name="Bruyere C."/>
            <person name="Billault A."/>
            <person name="Segurens B."/>
            <person name="Gouyvenoux M."/>
            <person name="Ugarte E."/>
            <person name="Cattonaro F."/>
            <person name="Anthouard V."/>
            <person name="Vico V."/>
            <person name="Del Fabbro C."/>
            <person name="Alaux M."/>
            <person name="Di Gaspero G."/>
            <person name="Dumas V."/>
            <person name="Felice N."/>
            <person name="Paillard S."/>
            <person name="Juman I."/>
            <person name="Moroldo M."/>
            <person name="Scalabrin S."/>
            <person name="Canaguier A."/>
            <person name="Le Clainche I."/>
            <person name="Malacrida G."/>
            <person name="Durand E."/>
            <person name="Pesole G."/>
            <person name="Laucou V."/>
            <person name="Chatelet P."/>
            <person name="Merdinoglu D."/>
            <person name="Delledonne M."/>
            <person name="Pezzotti M."/>
            <person name="Lecharny A."/>
            <person name="Scarpelli C."/>
            <person name="Artiguenave F."/>
            <person name="Pe M.E."/>
            <person name="Valle G."/>
            <person name="Morgante M."/>
            <person name="Caboche M."/>
            <person name="Adam-Blondon A.-F."/>
            <person name="Weissenbach J."/>
            <person name="Quetier F."/>
            <person name="Wincker P."/>
        </authorList>
    </citation>
    <scope>NUCLEOTIDE SEQUENCE [LARGE SCALE GENOMIC DNA]</scope>
    <source>
        <strain evidence="2">cv. Pinot noir / PN40024</strain>
    </source>
</reference>
<name>E0CV21_VITVI</name>
<proteinExistence type="predicted"/>
<evidence type="ECO:0000313" key="1">
    <source>
        <dbReference type="EMBL" id="CBI22721.3"/>
    </source>
</evidence>
<dbReference type="EMBL" id="FN595243">
    <property type="protein sequence ID" value="CBI22721.3"/>
    <property type="molecule type" value="Genomic_DNA"/>
</dbReference>
<organism evidence="1 2">
    <name type="scientific">Vitis vinifera</name>
    <name type="common">Grape</name>
    <dbReference type="NCBI Taxonomy" id="29760"/>
    <lineage>
        <taxon>Eukaryota</taxon>
        <taxon>Viridiplantae</taxon>
        <taxon>Streptophyta</taxon>
        <taxon>Embryophyta</taxon>
        <taxon>Tracheophyta</taxon>
        <taxon>Spermatophyta</taxon>
        <taxon>Magnoliopsida</taxon>
        <taxon>eudicotyledons</taxon>
        <taxon>Gunneridae</taxon>
        <taxon>Pentapetalae</taxon>
        <taxon>rosids</taxon>
        <taxon>Vitales</taxon>
        <taxon>Vitaceae</taxon>
        <taxon>Viteae</taxon>
        <taxon>Vitis</taxon>
    </lineage>
</organism>
<dbReference type="PaxDb" id="29760-VIT_16s0050g00440.t01"/>
<dbReference type="AlphaFoldDB" id="E0CV21"/>
<keyword evidence="2" id="KW-1185">Reference proteome</keyword>
<gene>
    <name evidence="1" type="ordered locus">VIT_16s0050g00440</name>
</gene>
<protein>
    <submittedName>
        <fullName evidence="1">Uncharacterized protein</fullName>
    </submittedName>
</protein>
<dbReference type="Proteomes" id="UP000009183">
    <property type="component" value="Chromosome 16"/>
</dbReference>
<evidence type="ECO:0000313" key="2">
    <source>
        <dbReference type="Proteomes" id="UP000009183"/>
    </source>
</evidence>
<accession>E0CV21</accession>
<dbReference type="InParanoid" id="E0CV21"/>
<dbReference type="HOGENOM" id="CLU_3378041_0_0_1"/>
<sequence length="34" mass="3650">MLSLRNSPSVPLSQHLPPPFQAAISEIGVCLALY</sequence>